<proteinExistence type="predicted"/>
<sequence>MERKIWIHNGSGADTDLNFYYGFGSGAEYIQPISAPLPSLVSSASGKDGAASDSTASMATSGHAASGMKGEIDQESVGEYGAQNPSTVHYNYYYPGSNGSFSQVDNNGYIHTDGSHSLYSIWFLYLYCGFTHFNMVAIALWDGFLLQGVHSDNGSLLYYLPGYDPYSTIVGVDGQCVGQQPYFSSSGYLQHPVSYGSEVMPCYSWDSTYVADIQNGNAVGFGNEKYGGSTAFAKSNGLNSVKKNGCFTNKVSKSSYTQSTKPVSKVTQLGSDLSAGFLKGSDPLGNFSAFSNQKQGFFPNMVNYSTNGRMWNGNDRYKSRDKFSRAGGLGMPTELIRGPRAENKSASLEISDKKEVLSPTVSRDQYNLPDFQVEYEKAKFYVIKSYSEDDIHKCIKYDVWSSTPNGNKKLDATFNEAEAKADETGTRCPIFLFFSVNGSGQFVGLAEMMGKVDFNKDMDFWQLDKWNGFFPVKWHVIKDVPNTLLRHITLENNENKPVTHSRDTQEIGLKQGLEMLKIFKSYSAKTSLLDDFNFYENKERSFHGKKSSKPATLQMDIFNDDDFTKQIKSAEKEFDEDSISIINLTKNLSLKPCTQKKSEAVKNPVEKAIPSVIAP</sequence>
<accession>A0ACB8K985</accession>
<organism evidence="1 2">
    <name type="scientific">Citrus sinensis</name>
    <name type="common">Sweet orange</name>
    <name type="synonym">Citrus aurantium var. sinensis</name>
    <dbReference type="NCBI Taxonomy" id="2711"/>
    <lineage>
        <taxon>Eukaryota</taxon>
        <taxon>Viridiplantae</taxon>
        <taxon>Streptophyta</taxon>
        <taxon>Embryophyta</taxon>
        <taxon>Tracheophyta</taxon>
        <taxon>Spermatophyta</taxon>
        <taxon>Magnoliopsida</taxon>
        <taxon>eudicotyledons</taxon>
        <taxon>Gunneridae</taxon>
        <taxon>Pentapetalae</taxon>
        <taxon>rosids</taxon>
        <taxon>malvids</taxon>
        <taxon>Sapindales</taxon>
        <taxon>Rutaceae</taxon>
        <taxon>Aurantioideae</taxon>
        <taxon>Citrus</taxon>
    </lineage>
</organism>
<protein>
    <submittedName>
        <fullName evidence="1">YTH domain-containing protein</fullName>
    </submittedName>
</protein>
<dbReference type="EMBL" id="CM039174">
    <property type="protein sequence ID" value="KAH9750956.1"/>
    <property type="molecule type" value="Genomic_DNA"/>
</dbReference>
<evidence type="ECO:0000313" key="1">
    <source>
        <dbReference type="EMBL" id="KAH9750956.1"/>
    </source>
</evidence>
<dbReference type="Proteomes" id="UP000829398">
    <property type="component" value="Chromosome 5"/>
</dbReference>
<gene>
    <name evidence="1" type="ORF">KPL71_014090</name>
</gene>
<evidence type="ECO:0000313" key="2">
    <source>
        <dbReference type="Proteomes" id="UP000829398"/>
    </source>
</evidence>
<keyword evidence="2" id="KW-1185">Reference proteome</keyword>
<comment type="caution">
    <text evidence="1">The sequence shown here is derived from an EMBL/GenBank/DDBJ whole genome shotgun (WGS) entry which is preliminary data.</text>
</comment>
<reference evidence="2" key="1">
    <citation type="journal article" date="2023" name="Hortic. Res.">
        <title>A chromosome-level phased genome enabling allele-level studies in sweet orange: a case study on citrus Huanglongbing tolerance.</title>
        <authorList>
            <person name="Wu B."/>
            <person name="Yu Q."/>
            <person name="Deng Z."/>
            <person name="Duan Y."/>
            <person name="Luo F."/>
            <person name="Gmitter F. Jr."/>
        </authorList>
    </citation>
    <scope>NUCLEOTIDE SEQUENCE [LARGE SCALE GENOMIC DNA]</scope>
    <source>
        <strain evidence="2">cv. Valencia</strain>
    </source>
</reference>
<name>A0ACB8K985_CITSI</name>